<keyword evidence="1" id="KW-0343">GTPase activation</keyword>
<gene>
    <name evidence="6" type="ORF">ACHAWU_005364</name>
</gene>
<evidence type="ECO:0000313" key="7">
    <source>
        <dbReference type="Proteomes" id="UP001530293"/>
    </source>
</evidence>
<accession>A0ABD3M2T7</accession>
<protein>
    <submittedName>
        <fullName evidence="6">Uncharacterized protein</fullName>
    </submittedName>
</protein>
<keyword evidence="3" id="KW-0677">Repeat</keyword>
<feature type="coiled-coil region" evidence="4">
    <location>
        <begin position="219"/>
        <end position="309"/>
    </location>
</feature>
<comment type="caution">
    <text evidence="6">The sequence shown here is derived from an EMBL/GenBank/DDBJ whole genome shotgun (WGS) entry which is preliminary data.</text>
</comment>
<dbReference type="Gene3D" id="3.80.10.10">
    <property type="entry name" value="Ribonuclease Inhibitor"/>
    <property type="match status" value="1"/>
</dbReference>
<feature type="coiled-coil region" evidence="4">
    <location>
        <begin position="166"/>
        <end position="193"/>
    </location>
</feature>
<reference evidence="6 7" key="1">
    <citation type="submission" date="2024-10" db="EMBL/GenBank/DDBJ databases">
        <title>Updated reference genomes for cyclostephanoid diatoms.</title>
        <authorList>
            <person name="Roberts W.R."/>
            <person name="Alverson A.J."/>
        </authorList>
    </citation>
    <scope>NUCLEOTIDE SEQUENCE [LARGE SCALE GENOMIC DNA]</scope>
    <source>
        <strain evidence="6 7">AJA232-27</strain>
    </source>
</reference>
<dbReference type="InterPro" id="IPR032675">
    <property type="entry name" value="LRR_dom_sf"/>
</dbReference>
<evidence type="ECO:0000256" key="2">
    <source>
        <dbReference type="ARBA" id="ARBA00022614"/>
    </source>
</evidence>
<keyword evidence="2" id="KW-0433">Leucine-rich repeat</keyword>
<evidence type="ECO:0000256" key="1">
    <source>
        <dbReference type="ARBA" id="ARBA00022468"/>
    </source>
</evidence>
<dbReference type="Proteomes" id="UP001530293">
    <property type="component" value="Unassembled WGS sequence"/>
</dbReference>
<sequence>MGYPNERGIQSGVLTTVTGWKDEARERMTEEQRRIPSLQNNDMIASLERAEEDLGAIQHERHLLEEANCALKESNSNLSARVRSAEGRLDEAKSEYAIVESQLRTMTTKNKELFSLFEQEEAKSAKMTSALEVCRNELQCLGAKYNALIQASGATEVATTNANREIQLKTDEIRLLRTELDQLKQKNSELRIKSTVELEAVEEQLRLRKEKQYQLLGKLQSQEEASRQSEDRMKEMEQEIRDLRQKSSELQTALQLEANARLNQDNTNRSMAIDFQGTSTENKELRLKVQEAEQARLKLEAEARENGDQLREMAEKVFQLLERLKLAELGKKKSTEALGKKEHELFTLKKQQMKIVEENDNQKKILEQSEAKRILVEDQLRGLQKMNSQLGQKLKDETKARIREEESCNEAKEKVHVLDGRLAFLLNKLQTDEEARSVQQEDIKKMESQLQLATQRCETLHTKLVEAEDGVRDANDKLQNTEQLLNEIQVKNKSMEQTLKEHEENALREERKSIQSKERFDKIYSSGHARFFVDSKPSMGHFVITGKCPRDKVWIDESGCNSFLRKVLKSQNAQELLIKRIAEIYGFLLCGEEQLDKVSADLKAREEDIARINRDLIVMQGGVLKEEDSKRRILLRYIRAVKASASLGEAGCEEDRKEVGGVGTGRINLPESSLGNEEIHIVAAMLRNNVTIEELQLRRNNIGDDGALALAAVLAKRSALKMIDLRENHVSIVGVKAIAEALERSDRVHKVVVYPGGKIEAFGASDAISEADSNSSCVKTVCLVDLRENQATHDDDRTKSDVAKPLKAVRRTCSYSEKKRERKKGNPVRASSADAAENIEECNESRLSSDNK</sequence>
<evidence type="ECO:0000256" key="4">
    <source>
        <dbReference type="SAM" id="Coils"/>
    </source>
</evidence>
<evidence type="ECO:0000313" key="6">
    <source>
        <dbReference type="EMBL" id="KAL3758283.1"/>
    </source>
</evidence>
<dbReference type="SUPFAM" id="SSF52047">
    <property type="entry name" value="RNI-like"/>
    <property type="match status" value="1"/>
</dbReference>
<dbReference type="PANTHER" id="PTHR24113">
    <property type="entry name" value="RAN GTPASE-ACTIVATING PROTEIN 1"/>
    <property type="match status" value="1"/>
</dbReference>
<dbReference type="AlphaFoldDB" id="A0ABD3M2T7"/>
<evidence type="ECO:0000256" key="5">
    <source>
        <dbReference type="SAM" id="MobiDB-lite"/>
    </source>
</evidence>
<dbReference type="InterPro" id="IPR027038">
    <property type="entry name" value="RanGap"/>
</dbReference>
<keyword evidence="7" id="KW-1185">Reference proteome</keyword>
<feature type="compositionally biased region" description="Basic and acidic residues" evidence="5">
    <location>
        <begin position="843"/>
        <end position="852"/>
    </location>
</feature>
<feature type="region of interest" description="Disordered" evidence="5">
    <location>
        <begin position="813"/>
        <end position="852"/>
    </location>
</feature>
<feature type="coiled-coil region" evidence="4">
    <location>
        <begin position="21"/>
        <end position="109"/>
    </location>
</feature>
<feature type="coiled-coil region" evidence="4">
    <location>
        <begin position="366"/>
        <end position="519"/>
    </location>
</feature>
<organism evidence="6 7">
    <name type="scientific">Discostella pseudostelligera</name>
    <dbReference type="NCBI Taxonomy" id="259834"/>
    <lineage>
        <taxon>Eukaryota</taxon>
        <taxon>Sar</taxon>
        <taxon>Stramenopiles</taxon>
        <taxon>Ochrophyta</taxon>
        <taxon>Bacillariophyta</taxon>
        <taxon>Coscinodiscophyceae</taxon>
        <taxon>Thalassiosirophycidae</taxon>
        <taxon>Stephanodiscales</taxon>
        <taxon>Stephanodiscaceae</taxon>
        <taxon>Discostella</taxon>
    </lineage>
</organism>
<keyword evidence="4" id="KW-0175">Coiled coil</keyword>
<dbReference type="PANTHER" id="PTHR24113:SF12">
    <property type="entry name" value="RAN GTPASE-ACTIVATING PROTEIN 1"/>
    <property type="match status" value="1"/>
</dbReference>
<name>A0ABD3M2T7_9STRA</name>
<dbReference type="Pfam" id="PF13516">
    <property type="entry name" value="LRR_6"/>
    <property type="match status" value="1"/>
</dbReference>
<dbReference type="GO" id="GO:0005096">
    <property type="term" value="F:GTPase activator activity"/>
    <property type="evidence" value="ECO:0007669"/>
    <property type="project" value="UniProtKB-KW"/>
</dbReference>
<proteinExistence type="predicted"/>
<evidence type="ECO:0000256" key="3">
    <source>
        <dbReference type="ARBA" id="ARBA00022737"/>
    </source>
</evidence>
<dbReference type="EMBL" id="JALLBG020000236">
    <property type="protein sequence ID" value="KAL3758283.1"/>
    <property type="molecule type" value="Genomic_DNA"/>
</dbReference>
<dbReference type="InterPro" id="IPR001611">
    <property type="entry name" value="Leu-rich_rpt"/>
</dbReference>
<dbReference type="SMART" id="SM00368">
    <property type="entry name" value="LRR_RI"/>
    <property type="match status" value="2"/>
</dbReference>